<comment type="caution">
    <text evidence="1">The sequence shown here is derived from an EMBL/GenBank/DDBJ whole genome shotgun (WGS) entry which is preliminary data.</text>
</comment>
<keyword evidence="2" id="KW-1185">Reference proteome</keyword>
<evidence type="ECO:0000313" key="1">
    <source>
        <dbReference type="EMBL" id="KAJ5600639.1"/>
    </source>
</evidence>
<gene>
    <name evidence="1" type="ORF">N7450_001706</name>
</gene>
<evidence type="ECO:0000313" key="2">
    <source>
        <dbReference type="Proteomes" id="UP001216150"/>
    </source>
</evidence>
<dbReference type="Proteomes" id="UP001216150">
    <property type="component" value="Unassembled WGS sequence"/>
</dbReference>
<proteinExistence type="predicted"/>
<sequence>MGSIISIFHPGFTWPQRISPIICKITPKIPRSPGKLGRRAWDLLHTSLYTIWNWYSGWYGIEFDSRIMDLPFGLILKSSDRTSKEEAASIQMTRATEQPNEPYNRFWSMLMTRLSGILLENSYGPLDVNSEEPWLFEFRNCIIPMREWVSPYAERI</sequence>
<dbReference type="AlphaFoldDB" id="A0AAD6E544"/>
<accession>A0AAD6E544</accession>
<organism evidence="1 2">
    <name type="scientific">Penicillium hetheringtonii</name>
    <dbReference type="NCBI Taxonomy" id="911720"/>
    <lineage>
        <taxon>Eukaryota</taxon>
        <taxon>Fungi</taxon>
        <taxon>Dikarya</taxon>
        <taxon>Ascomycota</taxon>
        <taxon>Pezizomycotina</taxon>
        <taxon>Eurotiomycetes</taxon>
        <taxon>Eurotiomycetidae</taxon>
        <taxon>Eurotiales</taxon>
        <taxon>Aspergillaceae</taxon>
        <taxon>Penicillium</taxon>
    </lineage>
</organism>
<name>A0AAD6E544_9EURO</name>
<dbReference type="EMBL" id="JAQJAC010000001">
    <property type="protein sequence ID" value="KAJ5600639.1"/>
    <property type="molecule type" value="Genomic_DNA"/>
</dbReference>
<protein>
    <submittedName>
        <fullName evidence="1">Uncharacterized protein</fullName>
    </submittedName>
</protein>
<reference evidence="1 2" key="1">
    <citation type="journal article" date="2023" name="IMA Fungus">
        <title>Comparative genomic study of the Penicillium genus elucidates a diverse pangenome and 15 lateral gene transfer events.</title>
        <authorList>
            <person name="Petersen C."/>
            <person name="Sorensen T."/>
            <person name="Nielsen M.R."/>
            <person name="Sondergaard T.E."/>
            <person name="Sorensen J.L."/>
            <person name="Fitzpatrick D.A."/>
            <person name="Frisvad J.C."/>
            <person name="Nielsen K.L."/>
        </authorList>
    </citation>
    <scope>NUCLEOTIDE SEQUENCE [LARGE SCALE GENOMIC DNA]</scope>
    <source>
        <strain evidence="1 2">IBT 29057</strain>
    </source>
</reference>